<dbReference type="AlphaFoldDB" id="F8NNP3"/>
<dbReference type="RefSeq" id="XP_007315176.1">
    <property type="nucleotide sequence ID" value="XM_007315114.1"/>
</dbReference>
<sequence length="136" mass="15189">MYQTNGAKYFDESRISARLIVEPNQGVGYYPLRLGQQLDGSKLEITRKLRWGSYFSTLLARSLCRNGLGPTLLDEDTYPSPYAAVNIVTANASSGAVNASLAEMDALRAIKITNPSHPCWKHYHCLHRFFIVKGSH</sequence>
<protein>
    <submittedName>
        <fullName evidence="1">Uncharacterized protein</fullName>
    </submittedName>
</protein>
<dbReference type="KEGG" id="sla:SERLADRAFT_459908"/>
<organism>
    <name type="scientific">Serpula lacrymans var. lacrymans (strain S7.9)</name>
    <name type="common">Dry rot fungus</name>
    <dbReference type="NCBI Taxonomy" id="578457"/>
    <lineage>
        <taxon>Eukaryota</taxon>
        <taxon>Fungi</taxon>
        <taxon>Dikarya</taxon>
        <taxon>Basidiomycota</taxon>
        <taxon>Agaricomycotina</taxon>
        <taxon>Agaricomycetes</taxon>
        <taxon>Agaricomycetidae</taxon>
        <taxon>Boletales</taxon>
        <taxon>Coniophorineae</taxon>
        <taxon>Serpulaceae</taxon>
        <taxon>Serpula</taxon>
    </lineage>
</organism>
<evidence type="ECO:0000313" key="1">
    <source>
        <dbReference type="EMBL" id="EGO27085.1"/>
    </source>
</evidence>
<dbReference type="OrthoDB" id="5979581at2759"/>
<dbReference type="HOGENOM" id="CLU_1876682_0_0_1"/>
<dbReference type="EMBL" id="GL945431">
    <property type="protein sequence ID" value="EGO27085.1"/>
    <property type="molecule type" value="Genomic_DNA"/>
</dbReference>
<name>F8NNP3_SERL9</name>
<proteinExistence type="predicted"/>
<dbReference type="Proteomes" id="UP000008064">
    <property type="component" value="Unassembled WGS sequence"/>
</dbReference>
<gene>
    <name evidence="1" type="ORF">SERLADRAFT_459908</name>
</gene>
<dbReference type="Gene3D" id="1.10.510.10">
    <property type="entry name" value="Transferase(Phosphotransferase) domain 1"/>
    <property type="match status" value="1"/>
</dbReference>
<accession>F8NNP3</accession>
<dbReference type="Gene3D" id="3.30.200.20">
    <property type="entry name" value="Phosphorylase Kinase, domain 1"/>
    <property type="match status" value="1"/>
</dbReference>
<reference evidence="1" key="1">
    <citation type="submission" date="2011-04" db="EMBL/GenBank/DDBJ databases">
        <title>Evolution of plant cell wall degrading machinery underlies the functional diversity of forest fungi.</title>
        <authorList>
            <consortium name="US DOE Joint Genome Institute (JGI-PGF)"/>
            <person name="Eastwood D.C."/>
            <person name="Floudas D."/>
            <person name="Binder M."/>
            <person name="Majcherczyk A."/>
            <person name="Schneider P."/>
            <person name="Aerts A."/>
            <person name="Asiegbu F.O."/>
            <person name="Baker S.E."/>
            <person name="Barry K."/>
            <person name="Bendiksby M."/>
            <person name="Blumentritt M."/>
            <person name="Coutinho P.M."/>
            <person name="Cullen D."/>
            <person name="Cullen D."/>
            <person name="Gathman A."/>
            <person name="Goodell B."/>
            <person name="Henrissat B."/>
            <person name="Ihrmark K."/>
            <person name="Kauserud H."/>
            <person name="Kohler A."/>
            <person name="LaButti K."/>
            <person name="Lapidus A."/>
            <person name="Lavin J.L."/>
            <person name="Lee Y.-H."/>
            <person name="Lindquist E."/>
            <person name="Lilly W."/>
            <person name="Lucas S."/>
            <person name="Morin E."/>
            <person name="Murat C."/>
            <person name="Oguiza J.A."/>
            <person name="Park J."/>
            <person name="Pisabarro A.G."/>
            <person name="Riley R."/>
            <person name="Rosling A."/>
            <person name="Salamov A."/>
            <person name="Schmidt O."/>
            <person name="Schmutz J."/>
            <person name="Skrede I."/>
            <person name="Stenlid J."/>
            <person name="Wiebenga A."/>
            <person name="Xie X."/>
            <person name="Kues U."/>
            <person name="Hibbett D.S."/>
            <person name="Hoffmeister D."/>
            <person name="Hogberg N."/>
            <person name="Martin F."/>
            <person name="Grigoriev I.V."/>
            <person name="Watkinson S.C."/>
        </authorList>
    </citation>
    <scope>NUCLEOTIDE SEQUENCE</scope>
    <source>
        <strain evidence="1">S7.9</strain>
    </source>
</reference>
<dbReference type="GeneID" id="18817993"/>